<comment type="caution">
    <text evidence="1">The sequence shown here is derived from an EMBL/GenBank/DDBJ whole genome shotgun (WGS) entry which is preliminary data.</text>
</comment>
<name>A0ABQ4Q025_9BURK</name>
<evidence type="ECO:0000313" key="2">
    <source>
        <dbReference type="Proteomes" id="UP000887222"/>
    </source>
</evidence>
<protein>
    <submittedName>
        <fullName evidence="1">Uncharacterized protein</fullName>
    </submittedName>
</protein>
<gene>
    <name evidence="1" type="ORF">NCCP691_04160</name>
</gene>
<reference evidence="1 2" key="1">
    <citation type="journal article" date="2022" name="Int. J. Syst. Evol. Microbiol.">
        <title>Noviherbaspirillum aridicola sp. nov., isolated from an arid soil in Pakistan.</title>
        <authorList>
            <person name="Khan I.U."/>
            <person name="Saqib M."/>
            <person name="Amin A."/>
            <person name="Hussain F."/>
            <person name="Li L."/>
            <person name="Liu Y.H."/>
            <person name="Fang B.Z."/>
            <person name="Ahmed I."/>
            <person name="Li W.J."/>
        </authorList>
    </citation>
    <scope>NUCLEOTIDE SEQUENCE [LARGE SCALE GENOMIC DNA]</scope>
    <source>
        <strain evidence="1 2">NCCP-691</strain>
    </source>
</reference>
<dbReference type="EMBL" id="BPMK01000002">
    <property type="protein sequence ID" value="GIZ50402.1"/>
    <property type="molecule type" value="Genomic_DNA"/>
</dbReference>
<evidence type="ECO:0000313" key="1">
    <source>
        <dbReference type="EMBL" id="GIZ50402.1"/>
    </source>
</evidence>
<sequence>MSFRDGQSGRKLYWSLNGDSPAIPAISAAASRHTALQAELSAALASARRGGQPPAPGERERPRWLEKLPAGATLERERFCVRHKLVSHAEFTRLMKTRDVRDELVCEGDYEVPDMVRLTEKGATFNINDCTAVILTNGEKGSLGHFIPQGDNLSSDAIRIAIEEDVRALSADGRPVSALIVGGEADNQDSRTIYERVRAATLSAGARAVSEVWGRKEPIDTDSNDSNADCESAPRIRSFFDAARRTNYLAVDAYDDINSLKGVSYWYENFHIASPDVWEAQGRIYTADEANAAAAAYKSRFEPGRIVPEVELNQASSRNSTTGD</sequence>
<dbReference type="Proteomes" id="UP000887222">
    <property type="component" value="Unassembled WGS sequence"/>
</dbReference>
<accession>A0ABQ4Q025</accession>
<organism evidence="1 2">
    <name type="scientific">Noviherbaspirillum aridicola</name>
    <dbReference type="NCBI Taxonomy" id="2849687"/>
    <lineage>
        <taxon>Bacteria</taxon>
        <taxon>Pseudomonadati</taxon>
        <taxon>Pseudomonadota</taxon>
        <taxon>Betaproteobacteria</taxon>
        <taxon>Burkholderiales</taxon>
        <taxon>Oxalobacteraceae</taxon>
        <taxon>Noviherbaspirillum</taxon>
    </lineage>
</organism>
<keyword evidence="2" id="KW-1185">Reference proteome</keyword>
<proteinExistence type="predicted"/>